<feature type="transmembrane region" description="Helical" evidence="5">
    <location>
        <begin position="154"/>
        <end position="175"/>
    </location>
</feature>
<protein>
    <recommendedName>
        <fullName evidence="6">EamA domain-containing protein</fullName>
    </recommendedName>
</protein>
<feature type="domain" description="EamA" evidence="6">
    <location>
        <begin position="156"/>
        <end position="292"/>
    </location>
</feature>
<feature type="transmembrane region" description="Helical" evidence="5">
    <location>
        <begin position="273"/>
        <end position="291"/>
    </location>
</feature>
<evidence type="ECO:0000256" key="4">
    <source>
        <dbReference type="ARBA" id="ARBA00023136"/>
    </source>
</evidence>
<organism evidence="7 8">
    <name type="scientific">Candidatus Collierbacteria bacterium RIFOXYA2_FULL_46_10</name>
    <dbReference type="NCBI Taxonomy" id="1817726"/>
    <lineage>
        <taxon>Bacteria</taxon>
        <taxon>Candidatus Collieribacteriota</taxon>
    </lineage>
</organism>
<feature type="transmembrane region" description="Helical" evidence="5">
    <location>
        <begin position="218"/>
        <end position="241"/>
    </location>
</feature>
<feature type="transmembrane region" description="Helical" evidence="5">
    <location>
        <begin position="126"/>
        <end position="148"/>
    </location>
</feature>
<dbReference type="Pfam" id="PF00892">
    <property type="entry name" value="EamA"/>
    <property type="match status" value="2"/>
</dbReference>
<comment type="caution">
    <text evidence="7">The sequence shown here is derived from an EMBL/GenBank/DDBJ whole genome shotgun (WGS) entry which is preliminary data.</text>
</comment>
<dbReference type="EMBL" id="MFAK01000040">
    <property type="protein sequence ID" value="OGD74118.1"/>
    <property type="molecule type" value="Genomic_DNA"/>
</dbReference>
<keyword evidence="2 5" id="KW-0812">Transmembrane</keyword>
<dbReference type="PANTHER" id="PTHR32322">
    <property type="entry name" value="INNER MEMBRANE TRANSPORTER"/>
    <property type="match status" value="1"/>
</dbReference>
<dbReference type="InterPro" id="IPR037185">
    <property type="entry name" value="EmrE-like"/>
</dbReference>
<feature type="transmembrane region" description="Helical" evidence="5">
    <location>
        <begin position="67"/>
        <end position="89"/>
    </location>
</feature>
<dbReference type="AlphaFoldDB" id="A0A1F5F376"/>
<evidence type="ECO:0000313" key="8">
    <source>
        <dbReference type="Proteomes" id="UP000176191"/>
    </source>
</evidence>
<comment type="subcellular location">
    <subcellularLocation>
        <location evidence="1">Membrane</location>
        <topology evidence="1">Multi-pass membrane protein</topology>
    </subcellularLocation>
</comment>
<name>A0A1F5F376_9BACT</name>
<gene>
    <name evidence="7" type="ORF">A2228_03050</name>
</gene>
<keyword evidence="3 5" id="KW-1133">Transmembrane helix</keyword>
<feature type="domain" description="EamA" evidence="6">
    <location>
        <begin position="7"/>
        <end position="138"/>
    </location>
</feature>
<dbReference type="InterPro" id="IPR050638">
    <property type="entry name" value="AA-Vitamin_Transporters"/>
</dbReference>
<dbReference type="SUPFAM" id="SSF103481">
    <property type="entry name" value="Multidrug resistance efflux transporter EmrE"/>
    <property type="match status" value="1"/>
</dbReference>
<feature type="transmembrane region" description="Helical" evidence="5">
    <location>
        <begin position="187"/>
        <end position="206"/>
    </location>
</feature>
<dbReference type="Proteomes" id="UP000176191">
    <property type="component" value="Unassembled WGS sequence"/>
</dbReference>
<feature type="transmembrane region" description="Helical" evidence="5">
    <location>
        <begin position="35"/>
        <end position="55"/>
    </location>
</feature>
<evidence type="ECO:0000313" key="7">
    <source>
        <dbReference type="EMBL" id="OGD74118.1"/>
    </source>
</evidence>
<feature type="transmembrane region" description="Helical" evidence="5">
    <location>
        <begin position="95"/>
        <end position="114"/>
    </location>
</feature>
<evidence type="ECO:0000256" key="3">
    <source>
        <dbReference type="ARBA" id="ARBA00022989"/>
    </source>
</evidence>
<feature type="transmembrane region" description="Helical" evidence="5">
    <location>
        <begin position="248"/>
        <end position="267"/>
    </location>
</feature>
<dbReference type="GO" id="GO:0016020">
    <property type="term" value="C:membrane"/>
    <property type="evidence" value="ECO:0007669"/>
    <property type="project" value="UniProtKB-SubCell"/>
</dbReference>
<accession>A0A1F5F376</accession>
<proteinExistence type="predicted"/>
<dbReference type="PANTHER" id="PTHR32322:SF14">
    <property type="entry name" value="PROTEIN PAGO"/>
    <property type="match status" value="1"/>
</dbReference>
<evidence type="ECO:0000256" key="1">
    <source>
        <dbReference type="ARBA" id="ARBA00004141"/>
    </source>
</evidence>
<sequence length="297" mass="33044">MLSKRLLAILTLLFLGLGFASMGVASRWMNEGFGNFTQVFLRVLGAFILITIIFWRDISWRKIFRLGLRDWLILLAIGTLGYAVMVYTITKAALLTNLVSVSVLYSTVPFWVYFYGLALSRQKFSWFIAGLLIISSWAIGMIASGNLVPHFGQFGLGEILALAAAAFDAVWYMGIKLMEGKLNSREITVVALAIASISTFFMRQILGEPFSFSAFTNWHVVAALIFGILQNGWVTPLMAFSLKHIDEVVATQILLVENIYALCWGYFLYGETIGVIQALGVAIIITSVYLMNKIQTS</sequence>
<evidence type="ECO:0000256" key="2">
    <source>
        <dbReference type="ARBA" id="ARBA00022692"/>
    </source>
</evidence>
<evidence type="ECO:0000256" key="5">
    <source>
        <dbReference type="SAM" id="Phobius"/>
    </source>
</evidence>
<keyword evidence="4 5" id="KW-0472">Membrane</keyword>
<dbReference type="InterPro" id="IPR000620">
    <property type="entry name" value="EamA_dom"/>
</dbReference>
<reference evidence="7 8" key="1">
    <citation type="journal article" date="2016" name="Nat. Commun.">
        <title>Thousands of microbial genomes shed light on interconnected biogeochemical processes in an aquifer system.</title>
        <authorList>
            <person name="Anantharaman K."/>
            <person name="Brown C.T."/>
            <person name="Hug L.A."/>
            <person name="Sharon I."/>
            <person name="Castelle C.J."/>
            <person name="Probst A.J."/>
            <person name="Thomas B.C."/>
            <person name="Singh A."/>
            <person name="Wilkins M.J."/>
            <person name="Karaoz U."/>
            <person name="Brodie E.L."/>
            <person name="Williams K.H."/>
            <person name="Hubbard S.S."/>
            <person name="Banfield J.F."/>
        </authorList>
    </citation>
    <scope>NUCLEOTIDE SEQUENCE [LARGE SCALE GENOMIC DNA]</scope>
</reference>
<evidence type="ECO:0000259" key="6">
    <source>
        <dbReference type="Pfam" id="PF00892"/>
    </source>
</evidence>